<proteinExistence type="predicted"/>
<feature type="repeat" description="TPR" evidence="1">
    <location>
        <begin position="69"/>
        <end position="102"/>
    </location>
</feature>
<dbReference type="RefSeq" id="WP_322446316.1">
    <property type="nucleotide sequence ID" value="NZ_JAXOFX010000005.1"/>
</dbReference>
<dbReference type="SUPFAM" id="SSF48452">
    <property type="entry name" value="TPR-like"/>
    <property type="match status" value="1"/>
</dbReference>
<dbReference type="InterPro" id="IPR019734">
    <property type="entry name" value="TPR_rpt"/>
</dbReference>
<evidence type="ECO:0000256" key="1">
    <source>
        <dbReference type="PROSITE-ProRule" id="PRU00339"/>
    </source>
</evidence>
<comment type="caution">
    <text evidence="3">The sequence shown here is derived from an EMBL/GenBank/DDBJ whole genome shotgun (WGS) entry which is preliminary data.</text>
</comment>
<organism evidence="3 4">
    <name type="scientific">Robertmurraya mangrovi</name>
    <dbReference type="NCBI Taxonomy" id="3098077"/>
    <lineage>
        <taxon>Bacteria</taxon>
        <taxon>Bacillati</taxon>
        <taxon>Bacillota</taxon>
        <taxon>Bacilli</taxon>
        <taxon>Bacillales</taxon>
        <taxon>Bacillaceae</taxon>
        <taxon>Robertmurraya</taxon>
    </lineage>
</organism>
<dbReference type="InterPro" id="IPR041656">
    <property type="entry name" value="TPR_5"/>
</dbReference>
<gene>
    <name evidence="3" type="ORF">SM124_09660</name>
</gene>
<keyword evidence="4" id="KW-1185">Reference proteome</keyword>
<dbReference type="Pfam" id="PF12688">
    <property type="entry name" value="TPR_5"/>
    <property type="match status" value="1"/>
</dbReference>
<name>A0ABU5IY06_9BACI</name>
<sequence length="157" mass="18162">MIDSAVKLMEENNYKEAKELLLDLIVENSEDYLINFYCAEAHDGLGLEREAIPFYQKALENGMEGELKEKAFVQLGSSLRCIGEYDHALVIFKEGLKEFPNNHALKVFLSMTLYNIGEYKESVENLLETIIESSSDKWINTYKRALSFYAKNIDEKW</sequence>
<dbReference type="Gene3D" id="1.25.40.10">
    <property type="entry name" value="Tetratricopeptide repeat domain"/>
    <property type="match status" value="1"/>
</dbReference>
<dbReference type="InterPro" id="IPR011990">
    <property type="entry name" value="TPR-like_helical_dom_sf"/>
</dbReference>
<keyword evidence="1" id="KW-0802">TPR repeat</keyword>
<reference evidence="3 4" key="1">
    <citation type="submission" date="2023-11" db="EMBL/GenBank/DDBJ databases">
        <title>Bacillus jintuensis, isolated from a mudflat on the Beibu Gulf coast.</title>
        <authorList>
            <person name="Li M."/>
        </authorList>
    </citation>
    <scope>NUCLEOTIDE SEQUENCE [LARGE SCALE GENOMIC DNA]</scope>
    <source>
        <strain evidence="3 4">31A1R</strain>
    </source>
</reference>
<evidence type="ECO:0000259" key="2">
    <source>
        <dbReference type="Pfam" id="PF12688"/>
    </source>
</evidence>
<accession>A0ABU5IY06</accession>
<feature type="domain" description="Tetratrico peptide repeat group 5" evidence="2">
    <location>
        <begin position="34"/>
        <end position="152"/>
    </location>
</feature>
<evidence type="ECO:0000313" key="3">
    <source>
        <dbReference type="EMBL" id="MDZ5472011.1"/>
    </source>
</evidence>
<protein>
    <submittedName>
        <fullName evidence="3">Tetratricopeptide repeat protein</fullName>
    </submittedName>
</protein>
<evidence type="ECO:0000313" key="4">
    <source>
        <dbReference type="Proteomes" id="UP001290455"/>
    </source>
</evidence>
<dbReference type="Proteomes" id="UP001290455">
    <property type="component" value="Unassembled WGS sequence"/>
</dbReference>
<dbReference type="PROSITE" id="PS50005">
    <property type="entry name" value="TPR"/>
    <property type="match status" value="1"/>
</dbReference>
<dbReference type="EMBL" id="JAXOFX010000005">
    <property type="protein sequence ID" value="MDZ5472011.1"/>
    <property type="molecule type" value="Genomic_DNA"/>
</dbReference>